<dbReference type="EMBL" id="BMAT01010016">
    <property type="protein sequence ID" value="GFS18482.1"/>
    <property type="molecule type" value="Genomic_DNA"/>
</dbReference>
<dbReference type="GO" id="GO:0005737">
    <property type="term" value="C:cytoplasm"/>
    <property type="evidence" value="ECO:0007669"/>
    <property type="project" value="TreeGrafter"/>
</dbReference>
<sequence length="825" mass="92773">MRWWSLFHGQRSQGWMPVSNADDPDETGMDDLMRMAQGYYQDDGDEDESDNGGNNSSSLQLQRGGYRVAGTDNDDDQPVFCRPQSSIWSSVVGLASSRSSTVQSSQTLPVRDGFMPSAEQNMRLDGPDLSGSEGREGELPCHERSQSHIGHAKCCRQLGNLNFPPRRWYFILLSLVIAVVFIGLNVGLGIYSLVFYNPDQLVIDKSVKSFSIPNHKAYRNFEALMLARKDNSSHGRYRRDSVFAEKGQNLKGNSVELSLGRSKREALLAKEEKMLKHTASVLQKLNLKNTGFSRKAKDILPPSLFSSRQTTSPIGSGVSNVGSLFHRHKRSSRRIDCMFDYQSIARWKMHLIYLAQGDEELNMFTKERLQTAHDIEQRIIQHPNFNNFCLRDPHLEIYDPAVRDMNGCVPLNSLLTYFFPSVDTKGNVYYDGLGTNIDDVDSALKLAMNHETFYYYVDDKINKTYQKSYLLRSEVLFGAPLAGYSCIGTEKKDQDKKFKDFVVTYIDLLSKASTDKVQVLYGGNEIFDYEVATTFWGDVHLAMVSLIAIFVLMLVLSLSLYLTVLGVVVISLSFPMSLFFYRVVFGINALGILNGAAAFVIIGIGVDDVFVFVNIYRQASHMKDPAARIMYTLRTAGVATFFTSFTTAAAFAANLASAIPAVYEFGLFMSLIVSSCWLSVFVLMPPMLYLHACCFEPLEKMLFSCFSCSRSESSQHGSRSTRGSSTQNLSLQQYYRQQEAMGRGLYPDDGDVAMLDIADIEPNEDLDLEYDPLADDDMLLIDDPYRDAEESGRQQPVLTLSEEYENNYTQGKLTMTNKHLILSLI</sequence>
<dbReference type="PROSITE" id="PS50156">
    <property type="entry name" value="SSD"/>
    <property type="match status" value="1"/>
</dbReference>
<evidence type="ECO:0000256" key="1">
    <source>
        <dbReference type="SAM" id="MobiDB-lite"/>
    </source>
</evidence>
<dbReference type="AlphaFoldDB" id="A0AAV4J6Q3"/>
<protein>
    <submittedName>
        <fullName evidence="4">Patched domain-containing 2</fullName>
    </submittedName>
</protein>
<evidence type="ECO:0000256" key="2">
    <source>
        <dbReference type="SAM" id="Phobius"/>
    </source>
</evidence>
<keyword evidence="5" id="KW-1185">Reference proteome</keyword>
<feature type="region of interest" description="Disordered" evidence="1">
    <location>
        <begin position="117"/>
        <end position="140"/>
    </location>
</feature>
<reference evidence="4 5" key="1">
    <citation type="journal article" date="2021" name="Elife">
        <title>Chloroplast acquisition without the gene transfer in kleptoplastic sea slugs, Plakobranchus ocellatus.</title>
        <authorList>
            <person name="Maeda T."/>
            <person name="Takahashi S."/>
            <person name="Yoshida T."/>
            <person name="Shimamura S."/>
            <person name="Takaki Y."/>
            <person name="Nagai Y."/>
            <person name="Toyoda A."/>
            <person name="Suzuki Y."/>
            <person name="Arimoto A."/>
            <person name="Ishii H."/>
            <person name="Satoh N."/>
            <person name="Nishiyama T."/>
            <person name="Hasebe M."/>
            <person name="Maruyama T."/>
            <person name="Minagawa J."/>
            <person name="Obokata J."/>
            <person name="Shigenobu S."/>
        </authorList>
    </citation>
    <scope>NUCLEOTIDE SEQUENCE [LARGE SCALE GENOMIC DNA]</scope>
</reference>
<dbReference type="Pfam" id="PF12349">
    <property type="entry name" value="Sterol-sensing"/>
    <property type="match status" value="1"/>
</dbReference>
<gene>
    <name evidence="4" type="ORF">ElyMa_005007300</name>
</gene>
<feature type="transmembrane region" description="Helical" evidence="2">
    <location>
        <begin position="665"/>
        <end position="690"/>
    </location>
</feature>
<dbReference type="PANTHER" id="PTHR46687">
    <property type="entry name" value="PROTEIN DISPATCHED HOMOLOG 3"/>
    <property type="match status" value="1"/>
</dbReference>
<keyword evidence="2" id="KW-0472">Membrane</keyword>
<dbReference type="Proteomes" id="UP000762676">
    <property type="component" value="Unassembled WGS sequence"/>
</dbReference>
<proteinExistence type="predicted"/>
<feature type="region of interest" description="Disordered" evidence="1">
    <location>
        <begin position="41"/>
        <end position="61"/>
    </location>
</feature>
<dbReference type="PANTHER" id="PTHR46687:SF1">
    <property type="entry name" value="PROTEIN DISPATCHED HOMOLOG 3"/>
    <property type="match status" value="1"/>
</dbReference>
<dbReference type="InterPro" id="IPR042480">
    <property type="entry name" value="DISP3"/>
</dbReference>
<evidence type="ECO:0000313" key="5">
    <source>
        <dbReference type="Proteomes" id="UP000762676"/>
    </source>
</evidence>
<name>A0AAV4J6Q3_9GAST</name>
<feature type="domain" description="SSD" evidence="3">
    <location>
        <begin position="562"/>
        <end position="690"/>
    </location>
</feature>
<dbReference type="Gene3D" id="1.20.1640.10">
    <property type="entry name" value="Multidrug efflux transporter AcrB transmembrane domain"/>
    <property type="match status" value="1"/>
</dbReference>
<feature type="transmembrane region" description="Helical" evidence="2">
    <location>
        <begin position="636"/>
        <end position="659"/>
    </location>
</feature>
<accession>A0AAV4J6Q3</accession>
<evidence type="ECO:0000259" key="3">
    <source>
        <dbReference type="PROSITE" id="PS50156"/>
    </source>
</evidence>
<keyword evidence="2" id="KW-1133">Transmembrane helix</keyword>
<feature type="compositionally biased region" description="Low complexity" evidence="1">
    <location>
        <begin position="51"/>
        <end position="61"/>
    </location>
</feature>
<comment type="caution">
    <text evidence="4">The sequence shown here is derived from an EMBL/GenBank/DDBJ whole genome shotgun (WGS) entry which is preliminary data.</text>
</comment>
<keyword evidence="2" id="KW-0812">Transmembrane</keyword>
<evidence type="ECO:0000313" key="4">
    <source>
        <dbReference type="EMBL" id="GFS18482.1"/>
    </source>
</evidence>
<feature type="transmembrane region" description="Helical" evidence="2">
    <location>
        <begin position="168"/>
        <end position="196"/>
    </location>
</feature>
<organism evidence="4 5">
    <name type="scientific">Elysia marginata</name>
    <dbReference type="NCBI Taxonomy" id="1093978"/>
    <lineage>
        <taxon>Eukaryota</taxon>
        <taxon>Metazoa</taxon>
        <taxon>Spiralia</taxon>
        <taxon>Lophotrochozoa</taxon>
        <taxon>Mollusca</taxon>
        <taxon>Gastropoda</taxon>
        <taxon>Heterobranchia</taxon>
        <taxon>Euthyneura</taxon>
        <taxon>Panpulmonata</taxon>
        <taxon>Sacoglossa</taxon>
        <taxon>Placobranchoidea</taxon>
        <taxon>Plakobranchidae</taxon>
        <taxon>Elysia</taxon>
    </lineage>
</organism>
<dbReference type="InterPro" id="IPR000731">
    <property type="entry name" value="SSD"/>
</dbReference>
<dbReference type="SUPFAM" id="SSF82866">
    <property type="entry name" value="Multidrug efflux transporter AcrB transmembrane domain"/>
    <property type="match status" value="1"/>
</dbReference>
<dbReference type="InterPro" id="IPR053958">
    <property type="entry name" value="HMGCR/SNAP/NPC1-like_SSD"/>
</dbReference>